<dbReference type="InterPro" id="IPR055370">
    <property type="entry name" value="Lsr2_DNA-bd"/>
</dbReference>
<proteinExistence type="predicted"/>
<feature type="region of interest" description="Disordered" evidence="2">
    <location>
        <begin position="32"/>
        <end position="51"/>
    </location>
</feature>
<dbReference type="RefSeq" id="WP_175594788.1">
    <property type="nucleotide sequence ID" value="NZ_JABWGN010000020.1"/>
</dbReference>
<feature type="compositionally biased region" description="Low complexity" evidence="2">
    <location>
        <begin position="84"/>
        <end position="97"/>
    </location>
</feature>
<reference evidence="4 5" key="1">
    <citation type="submission" date="2020-06" db="EMBL/GenBank/DDBJ databases">
        <title>Nonomuraea sp. SMC257, a novel actinomycete isolated from soil.</title>
        <authorList>
            <person name="Chanama M."/>
        </authorList>
    </citation>
    <scope>NUCLEOTIDE SEQUENCE [LARGE SCALE GENOMIC DNA]</scope>
    <source>
        <strain evidence="4 5">SMC257</strain>
    </source>
</reference>
<dbReference type="Pfam" id="PF23359">
    <property type="entry name" value="Lsr2_DNA-bd"/>
    <property type="match status" value="1"/>
</dbReference>
<sequence>MTVGEPSATGDVEQKEAVPSLDDLFKALARSDGTVSSEQQLTGVTSNQTKSAEIRQWARDNGYQVAPRGRLPDHVVDAYKRRSSSASARRPTRTSRSLKSVATPRSPALPYLNSLQETLIAGGVECRLNTAVPTLIISAPHQVKIATAGKIEAFVSNSRFVWGEGRSLSIHPIEDHEGAAKKILRSSAGAEAVLLSENAISEARHSQRSRGS</sequence>
<protein>
    <submittedName>
        <fullName evidence="4">Lsr2 family protein</fullName>
    </submittedName>
</protein>
<evidence type="ECO:0000313" key="5">
    <source>
        <dbReference type="Proteomes" id="UP000586042"/>
    </source>
</evidence>
<keyword evidence="1" id="KW-0238">DNA-binding</keyword>
<gene>
    <name evidence="4" type="ORF">HTZ77_38955</name>
</gene>
<name>A0A7Y6M877_9ACTN</name>
<evidence type="ECO:0000313" key="4">
    <source>
        <dbReference type="EMBL" id="NUW37336.1"/>
    </source>
</evidence>
<evidence type="ECO:0000256" key="2">
    <source>
        <dbReference type="SAM" id="MobiDB-lite"/>
    </source>
</evidence>
<evidence type="ECO:0000259" key="3">
    <source>
        <dbReference type="Pfam" id="PF23359"/>
    </source>
</evidence>
<feature type="domain" description="Lsr2 DNA-binding" evidence="3">
    <location>
        <begin position="48"/>
        <end position="80"/>
    </location>
</feature>
<dbReference type="AlphaFoldDB" id="A0A7Y6M877"/>
<dbReference type="Gene3D" id="4.10.320.10">
    <property type="entry name" value="E3-binding domain"/>
    <property type="match status" value="1"/>
</dbReference>
<dbReference type="EMBL" id="JABWGN010000020">
    <property type="protein sequence ID" value="NUW37336.1"/>
    <property type="molecule type" value="Genomic_DNA"/>
</dbReference>
<dbReference type="Proteomes" id="UP000586042">
    <property type="component" value="Unassembled WGS sequence"/>
</dbReference>
<dbReference type="InterPro" id="IPR036625">
    <property type="entry name" value="E3-bd_dom_sf"/>
</dbReference>
<keyword evidence="5" id="KW-1185">Reference proteome</keyword>
<evidence type="ECO:0000256" key="1">
    <source>
        <dbReference type="ARBA" id="ARBA00023125"/>
    </source>
</evidence>
<dbReference type="GO" id="GO:0003677">
    <property type="term" value="F:DNA binding"/>
    <property type="evidence" value="ECO:0007669"/>
    <property type="project" value="UniProtKB-KW"/>
</dbReference>
<comment type="caution">
    <text evidence="4">The sequence shown here is derived from an EMBL/GenBank/DDBJ whole genome shotgun (WGS) entry which is preliminary data.</text>
</comment>
<feature type="compositionally biased region" description="Polar residues" evidence="2">
    <location>
        <begin position="33"/>
        <end position="51"/>
    </location>
</feature>
<accession>A0A7Y6M877</accession>
<organism evidence="4 5">
    <name type="scientific">Nonomuraea montanisoli</name>
    <dbReference type="NCBI Taxonomy" id="2741721"/>
    <lineage>
        <taxon>Bacteria</taxon>
        <taxon>Bacillati</taxon>
        <taxon>Actinomycetota</taxon>
        <taxon>Actinomycetes</taxon>
        <taxon>Streptosporangiales</taxon>
        <taxon>Streptosporangiaceae</taxon>
        <taxon>Nonomuraea</taxon>
    </lineage>
</organism>
<feature type="region of interest" description="Disordered" evidence="2">
    <location>
        <begin position="74"/>
        <end position="103"/>
    </location>
</feature>
<dbReference type="GO" id="GO:0016746">
    <property type="term" value="F:acyltransferase activity"/>
    <property type="evidence" value="ECO:0007669"/>
    <property type="project" value="InterPro"/>
</dbReference>